<evidence type="ECO:0000256" key="1">
    <source>
        <dbReference type="SAM" id="Phobius"/>
    </source>
</evidence>
<dbReference type="Proteomes" id="UP000323597">
    <property type="component" value="Chromosome D10"/>
</dbReference>
<sequence length="83" mass="8728">MPEFGNGEEGLRRRKYDAQGVGDGTVAVAVAAGDATGVRRGSEAGPGKNWLLHLASIILSACLYSMGIAIGYLVLSIPPNFWH</sequence>
<dbReference type="EMBL" id="CM017658">
    <property type="protein sequence ID" value="TYI62602.1"/>
    <property type="molecule type" value="Genomic_DNA"/>
</dbReference>
<feature type="transmembrane region" description="Helical" evidence="1">
    <location>
        <begin position="50"/>
        <end position="75"/>
    </location>
</feature>
<keyword evidence="1" id="KW-0472">Membrane</keyword>
<gene>
    <name evidence="2" type="ORF">E1A91_D10G256800v1</name>
</gene>
<name>A0A5D2TCH3_GOSMU</name>
<evidence type="ECO:0000313" key="2">
    <source>
        <dbReference type="EMBL" id="TYI62602.1"/>
    </source>
</evidence>
<keyword evidence="1" id="KW-1133">Transmembrane helix</keyword>
<reference evidence="2 3" key="1">
    <citation type="submission" date="2019-07" db="EMBL/GenBank/DDBJ databases">
        <title>WGS assembly of Gossypium mustelinum.</title>
        <authorList>
            <person name="Chen Z.J."/>
            <person name="Sreedasyam A."/>
            <person name="Ando A."/>
            <person name="Song Q."/>
            <person name="De L."/>
            <person name="Hulse-Kemp A."/>
            <person name="Ding M."/>
            <person name="Ye W."/>
            <person name="Kirkbride R."/>
            <person name="Jenkins J."/>
            <person name="Plott C."/>
            <person name="Lovell J."/>
            <person name="Lin Y.-M."/>
            <person name="Vaughn R."/>
            <person name="Liu B."/>
            <person name="Li W."/>
            <person name="Simpson S."/>
            <person name="Scheffler B."/>
            <person name="Saski C."/>
            <person name="Grover C."/>
            <person name="Hu G."/>
            <person name="Conover J."/>
            <person name="Carlson J."/>
            <person name="Shu S."/>
            <person name="Boston L."/>
            <person name="Williams M."/>
            <person name="Peterson D."/>
            <person name="Mcgee K."/>
            <person name="Jones D."/>
            <person name="Wendel J."/>
            <person name="Stelly D."/>
            <person name="Grimwood J."/>
            <person name="Schmutz J."/>
        </authorList>
    </citation>
    <scope>NUCLEOTIDE SEQUENCE [LARGE SCALE GENOMIC DNA]</scope>
    <source>
        <strain evidence="2">1408120.09</strain>
    </source>
</reference>
<proteinExistence type="predicted"/>
<keyword evidence="1" id="KW-0812">Transmembrane</keyword>
<protein>
    <submittedName>
        <fullName evidence="2">Uncharacterized protein</fullName>
    </submittedName>
</protein>
<keyword evidence="3" id="KW-1185">Reference proteome</keyword>
<organism evidence="2 3">
    <name type="scientific">Gossypium mustelinum</name>
    <name type="common">Cotton</name>
    <name type="synonym">Gossypium caicoense</name>
    <dbReference type="NCBI Taxonomy" id="34275"/>
    <lineage>
        <taxon>Eukaryota</taxon>
        <taxon>Viridiplantae</taxon>
        <taxon>Streptophyta</taxon>
        <taxon>Embryophyta</taxon>
        <taxon>Tracheophyta</taxon>
        <taxon>Spermatophyta</taxon>
        <taxon>Magnoliopsida</taxon>
        <taxon>eudicotyledons</taxon>
        <taxon>Gunneridae</taxon>
        <taxon>Pentapetalae</taxon>
        <taxon>rosids</taxon>
        <taxon>malvids</taxon>
        <taxon>Malvales</taxon>
        <taxon>Malvaceae</taxon>
        <taxon>Malvoideae</taxon>
        <taxon>Gossypium</taxon>
    </lineage>
</organism>
<dbReference type="AlphaFoldDB" id="A0A5D2TCH3"/>
<accession>A0A5D2TCH3</accession>
<evidence type="ECO:0000313" key="3">
    <source>
        <dbReference type="Proteomes" id="UP000323597"/>
    </source>
</evidence>